<proteinExistence type="inferred from homology"/>
<keyword evidence="2" id="KW-0732">Signal</keyword>
<dbReference type="Proteomes" id="UP001497516">
    <property type="component" value="Chromosome 5"/>
</dbReference>
<dbReference type="InterPro" id="IPR029058">
    <property type="entry name" value="AB_hydrolase_fold"/>
</dbReference>
<dbReference type="GO" id="GO:0004185">
    <property type="term" value="F:serine-type carboxypeptidase activity"/>
    <property type="evidence" value="ECO:0007669"/>
    <property type="project" value="InterPro"/>
</dbReference>
<evidence type="ECO:0000313" key="3">
    <source>
        <dbReference type="EMBL" id="CAL1387214.1"/>
    </source>
</evidence>
<dbReference type="SUPFAM" id="SSF53474">
    <property type="entry name" value="alpha/beta-Hydrolases"/>
    <property type="match status" value="1"/>
</dbReference>
<keyword evidence="4" id="KW-1185">Reference proteome</keyword>
<evidence type="ECO:0000313" key="4">
    <source>
        <dbReference type="Proteomes" id="UP001497516"/>
    </source>
</evidence>
<comment type="similarity">
    <text evidence="1">Belongs to the peptidase S10 family.</text>
</comment>
<organism evidence="3 4">
    <name type="scientific">Linum trigynum</name>
    <dbReference type="NCBI Taxonomy" id="586398"/>
    <lineage>
        <taxon>Eukaryota</taxon>
        <taxon>Viridiplantae</taxon>
        <taxon>Streptophyta</taxon>
        <taxon>Embryophyta</taxon>
        <taxon>Tracheophyta</taxon>
        <taxon>Spermatophyta</taxon>
        <taxon>Magnoliopsida</taxon>
        <taxon>eudicotyledons</taxon>
        <taxon>Gunneridae</taxon>
        <taxon>Pentapetalae</taxon>
        <taxon>rosids</taxon>
        <taxon>fabids</taxon>
        <taxon>Malpighiales</taxon>
        <taxon>Linaceae</taxon>
        <taxon>Linum</taxon>
    </lineage>
</organism>
<accession>A0AAV2EMR9</accession>
<evidence type="ECO:0000256" key="1">
    <source>
        <dbReference type="ARBA" id="ARBA00009431"/>
    </source>
</evidence>
<dbReference type="InterPro" id="IPR001563">
    <property type="entry name" value="Peptidase_S10"/>
</dbReference>
<reference evidence="3 4" key="1">
    <citation type="submission" date="2024-04" db="EMBL/GenBank/DDBJ databases">
        <authorList>
            <person name="Fracassetti M."/>
        </authorList>
    </citation>
    <scope>NUCLEOTIDE SEQUENCE [LARGE SCALE GENOMIC DNA]</scope>
</reference>
<dbReference type="Gene3D" id="3.40.50.1820">
    <property type="entry name" value="alpha/beta hydrolase"/>
    <property type="match status" value="1"/>
</dbReference>
<dbReference type="GO" id="GO:0006508">
    <property type="term" value="P:proteolysis"/>
    <property type="evidence" value="ECO:0007669"/>
    <property type="project" value="InterPro"/>
</dbReference>
<protein>
    <submittedName>
        <fullName evidence="3">Uncharacterized protein</fullName>
    </submittedName>
</protein>
<feature type="chain" id="PRO_5043438560" evidence="2">
    <location>
        <begin position="22"/>
        <end position="67"/>
    </location>
</feature>
<dbReference type="EMBL" id="OZ034818">
    <property type="protein sequence ID" value="CAL1387214.1"/>
    <property type="molecule type" value="Genomic_DNA"/>
</dbReference>
<name>A0AAV2EMR9_9ROSI</name>
<gene>
    <name evidence="3" type="ORF">LTRI10_LOCUS28212</name>
</gene>
<feature type="signal peptide" evidence="2">
    <location>
        <begin position="1"/>
        <end position="21"/>
    </location>
</feature>
<dbReference type="Pfam" id="PF00450">
    <property type="entry name" value="Peptidase_S10"/>
    <property type="match status" value="1"/>
</dbReference>
<evidence type="ECO:0000256" key="2">
    <source>
        <dbReference type="SAM" id="SignalP"/>
    </source>
</evidence>
<dbReference type="AlphaFoldDB" id="A0AAV2EMR9"/>
<sequence>MGSRLWIVMFIIFATCTVIGGTVEASFEDGKIVKLPGQPEVSFQQYSGYVVVDETQQRKLFYYFVEA</sequence>